<protein>
    <submittedName>
        <fullName evidence="2">Uncharacterized protein</fullName>
    </submittedName>
</protein>
<dbReference type="InterPro" id="IPR057700">
    <property type="entry name" value="DUF7940"/>
</dbReference>
<dbReference type="EMBL" id="JAUSVR010000004">
    <property type="protein sequence ID" value="MDQ0510864.1"/>
    <property type="molecule type" value="Genomic_DNA"/>
</dbReference>
<comment type="caution">
    <text evidence="2">The sequence shown here is derived from an EMBL/GenBank/DDBJ whole genome shotgun (WGS) entry which is preliminary data.</text>
</comment>
<accession>A0ABU0LQ92</accession>
<sequence length="72" mass="7587">MRLVPDWRRVLLRAWSVRLLLLAGLLSGLEAALPIIGGYLPISPGVLASVTVLVVAGAFVARIVAQPKSLGD</sequence>
<reference evidence="2 3" key="1">
    <citation type="submission" date="2023-07" db="EMBL/GenBank/DDBJ databases">
        <title>Genomic Encyclopedia of Type Strains, Phase IV (KMG-IV): sequencing the most valuable type-strain genomes for metagenomic binning, comparative biology and taxonomic classification.</title>
        <authorList>
            <person name="Goeker M."/>
        </authorList>
    </citation>
    <scope>NUCLEOTIDE SEQUENCE [LARGE SCALE GENOMIC DNA]</scope>
    <source>
        <strain evidence="2 3">DSM 15561</strain>
    </source>
</reference>
<keyword evidence="3" id="KW-1185">Reference proteome</keyword>
<dbReference type="RefSeq" id="WP_306889576.1">
    <property type="nucleotide sequence ID" value="NZ_JAUSVR010000004.1"/>
</dbReference>
<proteinExistence type="predicted"/>
<gene>
    <name evidence="2" type="ORF">QOZ99_001752</name>
</gene>
<evidence type="ECO:0000313" key="2">
    <source>
        <dbReference type="EMBL" id="MDQ0510864.1"/>
    </source>
</evidence>
<evidence type="ECO:0000313" key="3">
    <source>
        <dbReference type="Proteomes" id="UP001235094"/>
    </source>
</evidence>
<feature type="transmembrane region" description="Helical" evidence="1">
    <location>
        <begin position="20"/>
        <end position="40"/>
    </location>
</feature>
<name>A0ABU0LQ92_9HYPH</name>
<keyword evidence="1" id="KW-0812">Transmembrane</keyword>
<feature type="transmembrane region" description="Helical" evidence="1">
    <location>
        <begin position="46"/>
        <end position="65"/>
    </location>
</feature>
<dbReference type="Proteomes" id="UP001235094">
    <property type="component" value="Unassembled WGS sequence"/>
</dbReference>
<keyword evidence="1" id="KW-1133">Transmembrane helix</keyword>
<evidence type="ECO:0000256" key="1">
    <source>
        <dbReference type="SAM" id="Phobius"/>
    </source>
</evidence>
<dbReference type="Pfam" id="PF25612">
    <property type="entry name" value="DUF7940"/>
    <property type="match status" value="1"/>
</dbReference>
<keyword evidence="1" id="KW-0472">Membrane</keyword>
<organism evidence="2 3">
    <name type="scientific">Ancylobacter amanitiformis</name>
    <dbReference type="NCBI Taxonomy" id="217069"/>
    <lineage>
        <taxon>Bacteria</taxon>
        <taxon>Pseudomonadati</taxon>
        <taxon>Pseudomonadota</taxon>
        <taxon>Alphaproteobacteria</taxon>
        <taxon>Hyphomicrobiales</taxon>
        <taxon>Xanthobacteraceae</taxon>
        <taxon>Ancylobacter</taxon>
    </lineage>
</organism>